<gene>
    <name evidence="3" type="ORF">JXQ802_LOCUS14664</name>
    <name evidence="2" type="ORF">PYM288_LOCUS12275</name>
</gene>
<evidence type="ECO:0000313" key="3">
    <source>
        <dbReference type="EMBL" id="CAF1010935.1"/>
    </source>
</evidence>
<dbReference type="PANTHER" id="PTHR14222:SF2">
    <property type="entry name" value="CONDENSIN COMPLEX SUBUNIT 1"/>
    <property type="match status" value="1"/>
</dbReference>
<name>A0A814DK04_9BILA</name>
<evidence type="ECO:0000313" key="2">
    <source>
        <dbReference type="EMBL" id="CAF0953992.1"/>
    </source>
</evidence>
<evidence type="ECO:0000313" key="5">
    <source>
        <dbReference type="Proteomes" id="UP000663870"/>
    </source>
</evidence>
<feature type="compositionally biased region" description="Basic and acidic residues" evidence="1">
    <location>
        <begin position="157"/>
        <end position="167"/>
    </location>
</feature>
<dbReference type="EMBL" id="CAJNOH010000224">
    <property type="protein sequence ID" value="CAF0953992.1"/>
    <property type="molecule type" value="Genomic_DNA"/>
</dbReference>
<proteinExistence type="predicted"/>
<keyword evidence="5" id="KW-1185">Reference proteome</keyword>
<feature type="region of interest" description="Disordered" evidence="1">
    <location>
        <begin position="474"/>
        <end position="508"/>
    </location>
</feature>
<dbReference type="GO" id="GO:0000796">
    <property type="term" value="C:condensin complex"/>
    <property type="evidence" value="ECO:0007669"/>
    <property type="project" value="TreeGrafter"/>
</dbReference>
<dbReference type="Proteomes" id="UP000663870">
    <property type="component" value="Unassembled WGS sequence"/>
</dbReference>
<feature type="region of interest" description="Disordered" evidence="1">
    <location>
        <begin position="157"/>
        <end position="205"/>
    </location>
</feature>
<accession>A0A814DK04</accession>
<evidence type="ECO:0000313" key="4">
    <source>
        <dbReference type="Proteomes" id="UP000663854"/>
    </source>
</evidence>
<dbReference type="Proteomes" id="UP000663854">
    <property type="component" value="Unassembled WGS sequence"/>
</dbReference>
<dbReference type="GO" id="GO:0007076">
    <property type="term" value="P:mitotic chromosome condensation"/>
    <property type="evidence" value="ECO:0007669"/>
    <property type="project" value="InterPro"/>
</dbReference>
<dbReference type="AlphaFoldDB" id="A0A814DK04"/>
<comment type="caution">
    <text evidence="2">The sequence shown here is derived from an EMBL/GenBank/DDBJ whole genome shotgun (WGS) entry which is preliminary data.</text>
</comment>
<sequence length="529" mass="61198">MATFIIDMARLDPHIIRIHIDQITDLLTAESHHIRVAALTAFCSVIEKLLLSDDLDDGQRKMRSDLLQILREHVFDVTAFVRQHCLQLWISIVQQKKDSTCAVRKDAVTLIMHMVLNNFYFVINSTRAQFEERQNDAETQLDELRTELEKLNKNKNEEKKIEKKIQSDDDDEDKSINDENEMKVNNNQEEESEKNNSNEDQSLGDTLNRVKIEEQIMRVEEIVILYKDGLRFMDLIEQANRHVVNLLNSPTLGNCKHVLDFFVNLRRYRLVLANIEQSVRLMFSLIWSLDKSICEAITQAFVKVYFDVAPTVPPPRISLHQAHAIIRALKGATLFEELCFEEILKQLIKGKKIATEPITKALWKFYKAPSDDNTCVIAEKILSFIVGNEVSSKLNHITDLIQAKEKNRRFVYISCLLLQLSATPKKDGGNDNDQNQLSQHHSQTNENSALISVEIVYYVDCTIKDELLRRKEAKQSLSDNKKLQQKTNKSNKKRTKCKTLDEDDENQSTSINDTINNSLNLTEKFKYFK</sequence>
<dbReference type="GO" id="GO:0042393">
    <property type="term" value="F:histone binding"/>
    <property type="evidence" value="ECO:0007669"/>
    <property type="project" value="TreeGrafter"/>
</dbReference>
<dbReference type="GO" id="GO:0000779">
    <property type="term" value="C:condensed chromosome, centromeric region"/>
    <property type="evidence" value="ECO:0007669"/>
    <property type="project" value="TreeGrafter"/>
</dbReference>
<dbReference type="InterPro" id="IPR026971">
    <property type="entry name" value="CND1/NCAPD3"/>
</dbReference>
<organism evidence="2 4">
    <name type="scientific">Rotaria sordida</name>
    <dbReference type="NCBI Taxonomy" id="392033"/>
    <lineage>
        <taxon>Eukaryota</taxon>
        <taxon>Metazoa</taxon>
        <taxon>Spiralia</taxon>
        <taxon>Gnathifera</taxon>
        <taxon>Rotifera</taxon>
        <taxon>Eurotatoria</taxon>
        <taxon>Bdelloidea</taxon>
        <taxon>Philodinida</taxon>
        <taxon>Philodinidae</taxon>
        <taxon>Rotaria</taxon>
    </lineage>
</organism>
<dbReference type="SUPFAM" id="SSF48371">
    <property type="entry name" value="ARM repeat"/>
    <property type="match status" value="1"/>
</dbReference>
<dbReference type="EMBL" id="CAJNOL010000331">
    <property type="protein sequence ID" value="CAF1010935.1"/>
    <property type="molecule type" value="Genomic_DNA"/>
</dbReference>
<protein>
    <recommendedName>
        <fullName evidence="6">Condensin complex subunit 1</fullName>
    </recommendedName>
</protein>
<evidence type="ECO:0008006" key="6">
    <source>
        <dbReference type="Google" id="ProtNLM"/>
    </source>
</evidence>
<evidence type="ECO:0000256" key="1">
    <source>
        <dbReference type="SAM" id="MobiDB-lite"/>
    </source>
</evidence>
<dbReference type="GO" id="GO:0010032">
    <property type="term" value="P:meiotic chromosome condensation"/>
    <property type="evidence" value="ECO:0007669"/>
    <property type="project" value="TreeGrafter"/>
</dbReference>
<reference evidence="2" key="1">
    <citation type="submission" date="2021-02" db="EMBL/GenBank/DDBJ databases">
        <authorList>
            <person name="Nowell W R."/>
        </authorList>
    </citation>
    <scope>NUCLEOTIDE SEQUENCE</scope>
</reference>
<dbReference type="InterPro" id="IPR016024">
    <property type="entry name" value="ARM-type_fold"/>
</dbReference>
<dbReference type="PANTHER" id="PTHR14222">
    <property type="entry name" value="CONDENSIN"/>
    <property type="match status" value="1"/>
</dbReference>